<dbReference type="EMBL" id="PUJY01000186">
    <property type="protein sequence ID" value="TDB40695.1"/>
    <property type="molecule type" value="Genomic_DNA"/>
</dbReference>
<accession>A0A4V2X3J8</accession>
<dbReference type="Proteomes" id="UP000295598">
    <property type="component" value="Unassembled WGS sequence"/>
</dbReference>
<proteinExistence type="predicted"/>
<evidence type="ECO:0000256" key="1">
    <source>
        <dbReference type="SAM" id="MobiDB-lite"/>
    </source>
</evidence>
<dbReference type="Pfam" id="PF15657">
    <property type="entry name" value="Tox-HNH-EHHH"/>
    <property type="match status" value="1"/>
</dbReference>
<gene>
    <name evidence="3" type="ORF">C5467_24800</name>
</gene>
<protein>
    <submittedName>
        <fullName evidence="3">Type IV secretion protein Rhs</fullName>
    </submittedName>
</protein>
<dbReference type="InterPro" id="IPR028048">
    <property type="entry name" value="Tox-HNH-EHHH"/>
</dbReference>
<feature type="region of interest" description="Disordered" evidence="1">
    <location>
        <begin position="1"/>
        <end position="29"/>
    </location>
</feature>
<sequence length="91" mass="10305">MNKVPLTDRSNHQIMDASHNPLSTREYHFSRPDGSKIVIQEHSAGHIYGPTGTPGNQGTHFNIRPFDPETGNGSRNINIKGLPEHYEFPWR</sequence>
<evidence type="ECO:0000313" key="4">
    <source>
        <dbReference type="Proteomes" id="UP000295598"/>
    </source>
</evidence>
<evidence type="ECO:0000259" key="2">
    <source>
        <dbReference type="Pfam" id="PF15657"/>
    </source>
</evidence>
<evidence type="ECO:0000313" key="3">
    <source>
        <dbReference type="EMBL" id="TDB40695.1"/>
    </source>
</evidence>
<comment type="caution">
    <text evidence="3">The sequence shown here is derived from an EMBL/GenBank/DDBJ whole genome shotgun (WGS) entry which is preliminary data.</text>
</comment>
<name>A0A4V2X3J8_9GAMM</name>
<organism evidence="3 4">
    <name type="scientific">Photorhabdus khanii subsp. guanajuatensis</name>
    <dbReference type="NCBI Taxonomy" id="2100166"/>
    <lineage>
        <taxon>Bacteria</taxon>
        <taxon>Pseudomonadati</taxon>
        <taxon>Pseudomonadota</taxon>
        <taxon>Gammaproteobacteria</taxon>
        <taxon>Enterobacterales</taxon>
        <taxon>Morganellaceae</taxon>
        <taxon>Photorhabdus</taxon>
    </lineage>
</organism>
<reference evidence="3 4" key="1">
    <citation type="journal article" date="2019" name="Int. J. Syst. Evol. Microbiol.">
        <title>Photorhabdus khanii subsp. guanajuatensis subsp. nov., isolated from Heterorhabditis atacamensis, and Photorhabdus luminescens subsp. mexicana subsp. nov., isolated from Heterorhabditis mexicana entomopathogenic nematodes.</title>
        <authorList>
            <person name="Machado R.A.R."/>
            <person name="Bruno P."/>
            <person name="Arce C.C.M."/>
            <person name="Liechti N."/>
            <person name="Kohler A."/>
            <person name="Bernal J."/>
            <person name="Bruggmann R."/>
            <person name="Turlings T.C.J."/>
        </authorList>
    </citation>
    <scope>NUCLEOTIDE SEQUENCE [LARGE SCALE GENOMIC DNA]</scope>
    <source>
        <strain evidence="3 4">MEX20-17</strain>
    </source>
</reference>
<feature type="domain" description="HNH/Endo VII superfamily nuclease toxins" evidence="2">
    <location>
        <begin position="13"/>
        <end position="88"/>
    </location>
</feature>
<dbReference type="AlphaFoldDB" id="A0A4V2X3J8"/>